<dbReference type="EMBL" id="JAVHJO010000011">
    <property type="protein sequence ID" value="KAK6533756.1"/>
    <property type="molecule type" value="Genomic_DNA"/>
</dbReference>
<dbReference type="InterPro" id="IPR011333">
    <property type="entry name" value="SKP1/BTB/POZ_sf"/>
</dbReference>
<evidence type="ECO:0000259" key="1">
    <source>
        <dbReference type="PROSITE" id="PS50097"/>
    </source>
</evidence>
<dbReference type="Proteomes" id="UP001365542">
    <property type="component" value="Unassembled WGS sequence"/>
</dbReference>
<sequence length="187" mass="20939">MPIYVFSSPDVKLIVGTDPDTAVFEVHEYVLAPQSGFFHKALSNGMKESQTKVVKLPEIEPETIRLIVSWFYRVDVWTSVFQTLPRTKKNGVDALALFRACDYLQIGIITTEYGNELMKMIEKSSYICVYSGGGEAIPMILEGFYAMGGSFDNSKWEIIVSKLNGVSMGELNTIVMNMDTPNDQNVE</sequence>
<dbReference type="PANTHER" id="PTHR47843">
    <property type="entry name" value="BTB DOMAIN-CONTAINING PROTEIN-RELATED"/>
    <property type="match status" value="1"/>
</dbReference>
<reference evidence="2 3" key="1">
    <citation type="submission" date="2019-10" db="EMBL/GenBank/DDBJ databases">
        <authorList>
            <person name="Palmer J.M."/>
        </authorList>
    </citation>
    <scope>NUCLEOTIDE SEQUENCE [LARGE SCALE GENOMIC DNA]</scope>
    <source>
        <strain evidence="2 3">TWF694</strain>
    </source>
</reference>
<name>A0AAV9X2R0_9PEZI</name>
<gene>
    <name evidence="2" type="ORF">TWF694_002687</name>
</gene>
<dbReference type="InterPro" id="IPR000210">
    <property type="entry name" value="BTB/POZ_dom"/>
</dbReference>
<accession>A0AAV9X2R0</accession>
<organism evidence="2 3">
    <name type="scientific">Orbilia ellipsospora</name>
    <dbReference type="NCBI Taxonomy" id="2528407"/>
    <lineage>
        <taxon>Eukaryota</taxon>
        <taxon>Fungi</taxon>
        <taxon>Dikarya</taxon>
        <taxon>Ascomycota</taxon>
        <taxon>Pezizomycotina</taxon>
        <taxon>Orbiliomycetes</taxon>
        <taxon>Orbiliales</taxon>
        <taxon>Orbiliaceae</taxon>
        <taxon>Orbilia</taxon>
    </lineage>
</organism>
<dbReference type="Gene3D" id="3.30.710.10">
    <property type="entry name" value="Potassium Channel Kv1.1, Chain A"/>
    <property type="match status" value="1"/>
</dbReference>
<dbReference type="PANTHER" id="PTHR47843:SF2">
    <property type="entry name" value="BTB DOMAIN-CONTAINING PROTEIN"/>
    <property type="match status" value="1"/>
</dbReference>
<dbReference type="CDD" id="cd18186">
    <property type="entry name" value="BTB_POZ_ZBTB_KLHL-like"/>
    <property type="match status" value="1"/>
</dbReference>
<dbReference type="PROSITE" id="PS50097">
    <property type="entry name" value="BTB"/>
    <property type="match status" value="1"/>
</dbReference>
<dbReference type="SUPFAM" id="SSF54695">
    <property type="entry name" value="POZ domain"/>
    <property type="match status" value="1"/>
</dbReference>
<comment type="caution">
    <text evidence="2">The sequence shown here is derived from an EMBL/GenBank/DDBJ whole genome shotgun (WGS) entry which is preliminary data.</text>
</comment>
<dbReference type="AlphaFoldDB" id="A0AAV9X2R0"/>
<keyword evidence="3" id="KW-1185">Reference proteome</keyword>
<evidence type="ECO:0000313" key="2">
    <source>
        <dbReference type="EMBL" id="KAK6533756.1"/>
    </source>
</evidence>
<feature type="domain" description="BTB" evidence="1">
    <location>
        <begin position="9"/>
        <end position="80"/>
    </location>
</feature>
<dbReference type="Pfam" id="PF00651">
    <property type="entry name" value="BTB"/>
    <property type="match status" value="1"/>
</dbReference>
<protein>
    <recommendedName>
        <fullName evidence="1">BTB domain-containing protein</fullName>
    </recommendedName>
</protein>
<dbReference type="SMART" id="SM00225">
    <property type="entry name" value="BTB"/>
    <property type="match status" value="1"/>
</dbReference>
<proteinExistence type="predicted"/>
<evidence type="ECO:0000313" key="3">
    <source>
        <dbReference type="Proteomes" id="UP001365542"/>
    </source>
</evidence>